<dbReference type="Pfam" id="PF13091">
    <property type="entry name" value="PLDc_2"/>
    <property type="match status" value="2"/>
</dbReference>
<dbReference type="PANTHER" id="PTHR21248">
    <property type="entry name" value="CARDIOLIPIN SYNTHASE"/>
    <property type="match status" value="1"/>
</dbReference>
<organism evidence="2 3">
    <name type="scientific">Nocardioides baekrokdamisoli</name>
    <dbReference type="NCBI Taxonomy" id="1804624"/>
    <lineage>
        <taxon>Bacteria</taxon>
        <taxon>Bacillati</taxon>
        <taxon>Actinomycetota</taxon>
        <taxon>Actinomycetes</taxon>
        <taxon>Propionibacteriales</taxon>
        <taxon>Nocardioidaceae</taxon>
        <taxon>Nocardioides</taxon>
    </lineage>
</organism>
<sequence length="413" mass="47665">MLRLLRHLRRVLVSTLAVPFVLAIGMTLVDMYRRQGRRTLPFPHQRPTTTPLGDGSFTLHTYGSDLYDEMIAAIDTAEHEILFETYIWKGDAIGRRFKDALVAAAARGVEVYAIYDSFANMVVPPRFKRFPAAIHVLRYPTIPTGLGFLRMSRYGRDHRKIMVVDDEVGFVGGYNIGTTYATEWRDTHLQVTGMAARELRRTFVDFWNLHHRRRFGRRERPLIHDNGQTSWDPHVRVQKNVPRLWLFPIRAMYLDAINRASRNVWLTTAYFMPDQDFVDALNDAALRGVDVRILLPLKSNHIVADWIARGYFQQLLDGGVRVFRFRDAMIHAKCATVDGEWSTVGTANIDRLSLSGNYEVNMEVVDPGLAQQLEDTFRLDLTNSLELTEAEWQARDVHRKFTELILRPLRPLL</sequence>
<dbReference type="AlphaFoldDB" id="A0A3G9IXI9"/>
<dbReference type="OrthoDB" id="9762009at2"/>
<feature type="domain" description="PLD phosphodiesterase" evidence="1">
    <location>
        <begin position="326"/>
        <end position="353"/>
    </location>
</feature>
<dbReference type="GO" id="GO:0032049">
    <property type="term" value="P:cardiolipin biosynthetic process"/>
    <property type="evidence" value="ECO:0007669"/>
    <property type="project" value="UniProtKB-ARBA"/>
</dbReference>
<dbReference type="InterPro" id="IPR025202">
    <property type="entry name" value="PLD-like_dom"/>
</dbReference>
<dbReference type="Gene3D" id="3.30.870.10">
    <property type="entry name" value="Endonuclease Chain A"/>
    <property type="match status" value="2"/>
</dbReference>
<evidence type="ECO:0000313" key="3">
    <source>
        <dbReference type="Proteomes" id="UP000271573"/>
    </source>
</evidence>
<dbReference type="PANTHER" id="PTHR21248:SF22">
    <property type="entry name" value="PHOSPHOLIPASE D"/>
    <property type="match status" value="1"/>
</dbReference>
<dbReference type="PROSITE" id="PS50035">
    <property type="entry name" value="PLD"/>
    <property type="match status" value="2"/>
</dbReference>
<keyword evidence="3" id="KW-1185">Reference proteome</keyword>
<evidence type="ECO:0000313" key="2">
    <source>
        <dbReference type="EMBL" id="BBH15998.1"/>
    </source>
</evidence>
<evidence type="ECO:0000259" key="1">
    <source>
        <dbReference type="PROSITE" id="PS50035"/>
    </source>
</evidence>
<dbReference type="Proteomes" id="UP000271573">
    <property type="component" value="Chromosome"/>
</dbReference>
<dbReference type="GO" id="GO:0030572">
    <property type="term" value="F:phosphatidyltransferase activity"/>
    <property type="evidence" value="ECO:0007669"/>
    <property type="project" value="UniProtKB-ARBA"/>
</dbReference>
<dbReference type="RefSeq" id="WP_125566087.1">
    <property type="nucleotide sequence ID" value="NZ_AP019307.1"/>
</dbReference>
<dbReference type="SUPFAM" id="SSF56024">
    <property type="entry name" value="Phospholipase D/nuclease"/>
    <property type="match status" value="2"/>
</dbReference>
<dbReference type="EMBL" id="AP019307">
    <property type="protein sequence ID" value="BBH15998.1"/>
    <property type="molecule type" value="Genomic_DNA"/>
</dbReference>
<dbReference type="CDD" id="cd09159">
    <property type="entry name" value="PLDc_ybhO_like_2"/>
    <property type="match status" value="1"/>
</dbReference>
<proteinExistence type="predicted"/>
<dbReference type="InterPro" id="IPR001736">
    <property type="entry name" value="PLipase_D/transphosphatidylase"/>
</dbReference>
<name>A0A3G9IXI9_9ACTN</name>
<gene>
    <name evidence="2" type="primary">cls</name>
    <name evidence="2" type="ORF">Back2_02850</name>
</gene>
<feature type="domain" description="PLD phosphodiesterase" evidence="1">
    <location>
        <begin position="153"/>
        <end position="180"/>
    </location>
</feature>
<dbReference type="SMART" id="SM00155">
    <property type="entry name" value="PLDc"/>
    <property type="match status" value="2"/>
</dbReference>
<dbReference type="CDD" id="cd09110">
    <property type="entry name" value="PLDc_CLS_1"/>
    <property type="match status" value="1"/>
</dbReference>
<reference evidence="2 3" key="1">
    <citation type="submission" date="2018-11" db="EMBL/GenBank/DDBJ databases">
        <title>Complete genome sequence of Nocardioides baekrokdamisoli strain KCTC 39748.</title>
        <authorList>
            <person name="Kang S.W."/>
            <person name="Lee K.C."/>
            <person name="Kim K.K."/>
            <person name="Kim J.S."/>
            <person name="Kim D.S."/>
            <person name="Ko S.H."/>
            <person name="Yang S.H."/>
            <person name="Shin Y.K."/>
            <person name="Lee J.S."/>
        </authorList>
    </citation>
    <scope>NUCLEOTIDE SEQUENCE [LARGE SCALE GENOMIC DNA]</scope>
    <source>
        <strain evidence="2 3">KCTC 39748</strain>
    </source>
</reference>
<dbReference type="KEGG" id="nbe:Back2_02850"/>
<protein>
    <submittedName>
        <fullName evidence="2">Cardiolipin synthase</fullName>
    </submittedName>
</protein>
<accession>A0A3G9IXI9</accession>